<protein>
    <submittedName>
        <fullName evidence="2">Uncharacterized protein</fullName>
    </submittedName>
</protein>
<feature type="transmembrane region" description="Helical" evidence="1">
    <location>
        <begin position="7"/>
        <end position="28"/>
    </location>
</feature>
<evidence type="ECO:0000256" key="1">
    <source>
        <dbReference type="SAM" id="Phobius"/>
    </source>
</evidence>
<dbReference type="Proteomes" id="UP000003748">
    <property type="component" value="Unassembled WGS sequence"/>
</dbReference>
<dbReference type="AlphaFoldDB" id="D4CVM5"/>
<dbReference type="STRING" id="546275.FUSPEROL_01469"/>
<keyword evidence="1" id="KW-0812">Transmembrane</keyword>
<reference evidence="2 3" key="1">
    <citation type="submission" date="2010-02" db="EMBL/GenBank/DDBJ databases">
        <authorList>
            <person name="Weinstock G."/>
            <person name="Sodergren E."/>
            <person name="Clifton S."/>
            <person name="Fulton L."/>
            <person name="Fulton B."/>
            <person name="Courtney L."/>
            <person name="Fronick C."/>
            <person name="Harrison M."/>
            <person name="Strong C."/>
            <person name="Farmer C."/>
            <person name="Delahaunty K."/>
            <person name="Markovic C."/>
            <person name="Hall O."/>
            <person name="Minx P."/>
            <person name="Tomlinson C."/>
            <person name="Mitreva M."/>
            <person name="Nelson J."/>
            <person name="Hou S."/>
            <person name="Wollam A."/>
            <person name="Pepin K.H."/>
            <person name="Johnson M."/>
            <person name="Bhonagiri V."/>
            <person name="Zhang X."/>
            <person name="Suruliraj S."/>
            <person name="Warren W."/>
            <person name="Chinwalla A."/>
            <person name="Mardis E.R."/>
            <person name="Wilson R.K."/>
        </authorList>
    </citation>
    <scope>NUCLEOTIDE SEQUENCE [LARGE SCALE GENOMIC DNA]</scope>
    <source>
        <strain evidence="2 3">ATCC 33693</strain>
    </source>
</reference>
<evidence type="ECO:0000313" key="2">
    <source>
        <dbReference type="EMBL" id="EFE86623.1"/>
    </source>
</evidence>
<sequence length="123" mass="14340">MMSRKNLYNLFAVLETLLGIIIIINLIMSIFLSLSTIVIVTFLIGIIGGYIASKQSQLGLDLKMGPSRFISKKNRSYEQYGLDHIDYIESPSVKLIMFYRERLIRKQKYRDYQNKKLNIKRGD</sequence>
<proteinExistence type="predicted"/>
<organism evidence="2 3">
    <name type="scientific">Fusobacterium periodonticum ATCC 33693</name>
    <dbReference type="NCBI Taxonomy" id="546275"/>
    <lineage>
        <taxon>Bacteria</taxon>
        <taxon>Fusobacteriati</taxon>
        <taxon>Fusobacteriota</taxon>
        <taxon>Fusobacteriia</taxon>
        <taxon>Fusobacteriales</taxon>
        <taxon>Fusobacteriaceae</taxon>
        <taxon>Fusobacterium</taxon>
    </lineage>
</organism>
<dbReference type="HOGENOM" id="CLU_2011930_0_0_0"/>
<dbReference type="EMBL" id="ACJY01000074">
    <property type="protein sequence ID" value="EFE86623.1"/>
    <property type="molecule type" value="Genomic_DNA"/>
</dbReference>
<accession>D4CVM5</accession>
<comment type="caution">
    <text evidence="2">The sequence shown here is derived from an EMBL/GenBank/DDBJ whole genome shotgun (WGS) entry which is preliminary data.</text>
</comment>
<gene>
    <name evidence="2" type="ORF">FUSPEROL_01469</name>
</gene>
<keyword evidence="1" id="KW-0472">Membrane</keyword>
<dbReference type="RefSeq" id="WP_005973421.1">
    <property type="nucleotide sequence ID" value="NZ_GG665897.1"/>
</dbReference>
<keyword evidence="1" id="KW-1133">Transmembrane helix</keyword>
<dbReference type="GeneID" id="78419700"/>
<name>D4CVM5_9FUSO</name>
<evidence type="ECO:0000313" key="3">
    <source>
        <dbReference type="Proteomes" id="UP000003748"/>
    </source>
</evidence>
<feature type="transmembrane region" description="Helical" evidence="1">
    <location>
        <begin position="34"/>
        <end position="53"/>
    </location>
</feature>